<dbReference type="AlphaFoldDB" id="A0A151JRN1"/>
<accession>A0A151JRN1</accession>
<protein>
    <submittedName>
        <fullName evidence="2">Uncharacterized protein</fullName>
    </submittedName>
</protein>
<feature type="compositionally biased region" description="Basic residues" evidence="1">
    <location>
        <begin position="362"/>
        <end position="372"/>
    </location>
</feature>
<dbReference type="STRING" id="471704.A0A151JRN1"/>
<keyword evidence="3" id="KW-1185">Reference proteome</keyword>
<organism evidence="2 3">
    <name type="scientific">Trachymyrmex cornetzi</name>
    <dbReference type="NCBI Taxonomy" id="471704"/>
    <lineage>
        <taxon>Eukaryota</taxon>
        <taxon>Metazoa</taxon>
        <taxon>Ecdysozoa</taxon>
        <taxon>Arthropoda</taxon>
        <taxon>Hexapoda</taxon>
        <taxon>Insecta</taxon>
        <taxon>Pterygota</taxon>
        <taxon>Neoptera</taxon>
        <taxon>Endopterygota</taxon>
        <taxon>Hymenoptera</taxon>
        <taxon>Apocrita</taxon>
        <taxon>Aculeata</taxon>
        <taxon>Formicoidea</taxon>
        <taxon>Formicidae</taxon>
        <taxon>Myrmicinae</taxon>
        <taxon>Trachymyrmex</taxon>
    </lineage>
</organism>
<dbReference type="Proteomes" id="UP000078492">
    <property type="component" value="Unassembled WGS sequence"/>
</dbReference>
<evidence type="ECO:0000256" key="1">
    <source>
        <dbReference type="SAM" id="MobiDB-lite"/>
    </source>
</evidence>
<feature type="region of interest" description="Disordered" evidence="1">
    <location>
        <begin position="418"/>
        <end position="447"/>
    </location>
</feature>
<sequence>MYNDNVIKPSNVHCDDCRSKIMFTLQESQEPKINHTIEQESTDNLLICTTGKNLDSSSCTKLKLETVKIKQQESRDQFKLQDNQYSRKYNSSQSLEFQNYMWKDLSSTTKQGIQFLHNSRCVLQTPTNISKPLPSLLETLKISSRFGNLTYSGSLGNQGFRNTSLCLPSVSRRVFSSKSCTVIQQSIREFENLKKREDQSANTLIIRLRNTRSYPDRVSLMRLQSFSCDTSKSKKSADCEKDDKSYRSKCEDEIEKGYDTCSQDIARSRFESKKICGKTRRKDTCVSSQDDMGEKQQERKSKLNKKYICPELNRPKPCTWNKERCPETHRKCDENKTRVSSKDRARQSRDSSYSQKQDINRRCNKKRQSKSYKQRDDCEKADEPRIVCKESMKKTDKFESRCKKQHVECDISEKERRKCSGNNRKRSNSYRKRNSSRTSDKSCSKVDGKRYYSTSDITKQSIFSVPPNRKSFSNSISDIIRINVSKRFYVNCSKNKKDRRQAPSCEKPKMKYETKKKEEIKKKCVKGPAKCMSRKKTTDKTQIYQSTKKDEDKKFCESTKKSRHEEFCVSRKKELKRDERLKKEPVKAPPSLVKDKKSMGQLMKEQIDREYKEIDECKKGFKKEKKSDRVKMVSSEKPTGLDRMINSYKKQEKQDIEKFVSTRNESIISTDAVFKWFNIQSRIINGTIPIIAKDVGLFNVMFDRSFSTAKLDYQDDFAIGRTMNDDKIVQNYSANGDDFIHGDELPNYIEIEYEDEEDDVHEDH</sequence>
<feature type="compositionally biased region" description="Basic and acidic residues" evidence="1">
    <location>
        <begin position="438"/>
        <end position="447"/>
    </location>
</feature>
<gene>
    <name evidence="2" type="ORF">ALC57_00527</name>
</gene>
<proteinExistence type="predicted"/>
<feature type="compositionally biased region" description="Basic and acidic residues" evidence="1">
    <location>
        <begin position="336"/>
        <end position="349"/>
    </location>
</feature>
<reference evidence="2 3" key="1">
    <citation type="submission" date="2015-09" db="EMBL/GenBank/DDBJ databases">
        <title>Trachymyrmex cornetzi WGS genome.</title>
        <authorList>
            <person name="Nygaard S."/>
            <person name="Hu H."/>
            <person name="Boomsma J."/>
            <person name="Zhang G."/>
        </authorList>
    </citation>
    <scope>NUCLEOTIDE SEQUENCE [LARGE SCALE GENOMIC DNA]</scope>
    <source>
        <strain evidence="2">Tcor2-1</strain>
        <tissue evidence="2">Whole body</tissue>
    </source>
</reference>
<evidence type="ECO:0000313" key="3">
    <source>
        <dbReference type="Proteomes" id="UP000078492"/>
    </source>
</evidence>
<name>A0A151JRN1_9HYME</name>
<dbReference type="EMBL" id="KQ978579">
    <property type="protein sequence ID" value="KYN30017.1"/>
    <property type="molecule type" value="Genomic_DNA"/>
</dbReference>
<feature type="region of interest" description="Disordered" evidence="1">
    <location>
        <begin position="336"/>
        <end position="377"/>
    </location>
</feature>
<evidence type="ECO:0000313" key="2">
    <source>
        <dbReference type="EMBL" id="KYN30017.1"/>
    </source>
</evidence>
<feature type="compositionally biased region" description="Basic residues" evidence="1">
    <location>
        <begin position="419"/>
        <end position="435"/>
    </location>
</feature>